<gene>
    <name evidence="1" type="ORF">g.171187</name>
</gene>
<dbReference type="EMBL" id="GGMR01017406">
    <property type="protein sequence ID" value="MBY30025.1"/>
    <property type="molecule type" value="Transcribed_RNA"/>
</dbReference>
<proteinExistence type="predicted"/>
<evidence type="ECO:0008006" key="2">
    <source>
        <dbReference type="Google" id="ProtNLM"/>
    </source>
</evidence>
<protein>
    <recommendedName>
        <fullName evidence="2">Transposase Helix-turn-helix domain-containing protein</fullName>
    </recommendedName>
</protein>
<sequence>MDITCGSDVSCLNMDSFLGYHSITNESQLKDLISTTVKVFNLLLSFMSDSCYSTVSKENRLMIFLIKIKLGISYSAIEVFFNVNRTNELRVFYSVLNSLVSKTKHFIFWPNKKSILDNLPR</sequence>
<reference evidence="1" key="1">
    <citation type="submission" date="2018-04" db="EMBL/GenBank/DDBJ databases">
        <title>Transcriptome of Schizaphis graminum biotype I.</title>
        <authorList>
            <person name="Scully E.D."/>
            <person name="Geib S.M."/>
            <person name="Palmer N.A."/>
            <person name="Koch K."/>
            <person name="Bradshaw J."/>
            <person name="Heng-Moss T."/>
            <person name="Sarath G."/>
        </authorList>
    </citation>
    <scope>NUCLEOTIDE SEQUENCE</scope>
</reference>
<accession>A0A2S2PKT1</accession>
<dbReference type="AlphaFoldDB" id="A0A2S2PKT1"/>
<evidence type="ECO:0000313" key="1">
    <source>
        <dbReference type="EMBL" id="MBY30025.1"/>
    </source>
</evidence>
<name>A0A2S2PKT1_SCHGA</name>
<organism evidence="1">
    <name type="scientific">Schizaphis graminum</name>
    <name type="common">Green bug aphid</name>
    <dbReference type="NCBI Taxonomy" id="13262"/>
    <lineage>
        <taxon>Eukaryota</taxon>
        <taxon>Metazoa</taxon>
        <taxon>Ecdysozoa</taxon>
        <taxon>Arthropoda</taxon>
        <taxon>Hexapoda</taxon>
        <taxon>Insecta</taxon>
        <taxon>Pterygota</taxon>
        <taxon>Neoptera</taxon>
        <taxon>Paraneoptera</taxon>
        <taxon>Hemiptera</taxon>
        <taxon>Sternorrhyncha</taxon>
        <taxon>Aphidomorpha</taxon>
        <taxon>Aphidoidea</taxon>
        <taxon>Aphididae</taxon>
        <taxon>Aphidini</taxon>
        <taxon>Schizaphis</taxon>
    </lineage>
</organism>